<dbReference type="EMBL" id="FUYB01000008">
    <property type="protein sequence ID" value="SKA79443.1"/>
    <property type="molecule type" value="Genomic_DNA"/>
</dbReference>
<evidence type="ECO:0000313" key="2">
    <source>
        <dbReference type="EMBL" id="SKA79443.1"/>
    </source>
</evidence>
<dbReference type="OrthoDB" id="3212305at2"/>
<dbReference type="STRING" id="92487.SAMN02745130_01998"/>
<gene>
    <name evidence="2" type="ORF">SAMN02745130_01998</name>
</gene>
<dbReference type="Proteomes" id="UP000190460">
    <property type="component" value="Unassembled WGS sequence"/>
</dbReference>
<dbReference type="AlphaFoldDB" id="A0A1T4WQ22"/>
<dbReference type="RefSeq" id="WP_078922464.1">
    <property type="nucleotide sequence ID" value="NZ_FUYB01000008.1"/>
</dbReference>
<evidence type="ECO:0000313" key="3">
    <source>
        <dbReference type="Proteomes" id="UP000190460"/>
    </source>
</evidence>
<protein>
    <submittedName>
        <fullName evidence="2">Uncharacterized protein</fullName>
    </submittedName>
</protein>
<evidence type="ECO:0000256" key="1">
    <source>
        <dbReference type="SAM" id="MobiDB-lite"/>
    </source>
</evidence>
<reference evidence="3" key="1">
    <citation type="submission" date="2017-02" db="EMBL/GenBank/DDBJ databases">
        <authorList>
            <person name="Varghese N."/>
            <person name="Submissions S."/>
        </authorList>
    </citation>
    <scope>NUCLEOTIDE SEQUENCE [LARGE SCALE GENOMIC DNA]</scope>
    <source>
        <strain evidence="3">ATCC 49788</strain>
    </source>
</reference>
<keyword evidence="3" id="KW-1185">Reference proteome</keyword>
<proteinExistence type="predicted"/>
<name>A0A1T4WQ22_9GAMM</name>
<organism evidence="2 3">
    <name type="scientific">Thiothrix eikelboomii</name>
    <dbReference type="NCBI Taxonomy" id="92487"/>
    <lineage>
        <taxon>Bacteria</taxon>
        <taxon>Pseudomonadati</taxon>
        <taxon>Pseudomonadota</taxon>
        <taxon>Gammaproteobacteria</taxon>
        <taxon>Thiotrichales</taxon>
        <taxon>Thiotrichaceae</taxon>
        <taxon>Thiothrix</taxon>
    </lineage>
</organism>
<accession>A0A1T4WQ22</accession>
<sequence>MLNSSGNPLRIALLSISPHNRAILEFFFAGAGKQLFKVSSLAEADTLIIDFDHPGADLEWQQRSNAAKPGIVLSVREVRLPNTIWVPKPLTSQALTKAAEQIRALLPKTATTAERDYVPSPTAQPATAKTTVAAQPFGLGQRKLRPSMLLDFGKEDADTLTQTKPAVAEKPLAKEPPKPIAPTKPLVRDSAQPAPVAEPTDSSFLTFGEIATPEKNQAQLEHRWRLLCGTQADVNLANAQATIQRFTADNYLLKILLNALQQAKQSGTAVQLKFDSYDQILLLPNLNLAYTNLDLDSDHFATLCNTPIQAGKVHLHTPIAAELPALEQAYLADKEHTHDLESILWTVSLLASHGRLNRDANINQRWVLKHWPNLTRVENIPHVMRISAAWQQRPGTVFDVAKWLDIPQRYVFAFYTAASVLGLMAIDEGKVEYQEKEAPKKNRGLFSRLLKRLLGGGGN</sequence>
<feature type="region of interest" description="Disordered" evidence="1">
    <location>
        <begin position="164"/>
        <end position="202"/>
    </location>
</feature>